<organism evidence="2 3">
    <name type="scientific">Chenopodium quinoa</name>
    <name type="common">Quinoa</name>
    <dbReference type="NCBI Taxonomy" id="63459"/>
    <lineage>
        <taxon>Eukaryota</taxon>
        <taxon>Viridiplantae</taxon>
        <taxon>Streptophyta</taxon>
        <taxon>Embryophyta</taxon>
        <taxon>Tracheophyta</taxon>
        <taxon>Spermatophyta</taxon>
        <taxon>Magnoliopsida</taxon>
        <taxon>eudicotyledons</taxon>
        <taxon>Gunneridae</taxon>
        <taxon>Pentapetalae</taxon>
        <taxon>Caryophyllales</taxon>
        <taxon>Chenopodiaceae</taxon>
        <taxon>Chenopodioideae</taxon>
        <taxon>Atripliceae</taxon>
        <taxon>Chenopodium</taxon>
    </lineage>
</organism>
<dbReference type="Gramene" id="AUR62033273-RA">
    <property type="protein sequence ID" value="AUR62033273-RA:cds"/>
    <property type="gene ID" value="AUR62033273"/>
</dbReference>
<dbReference type="AlphaFoldDB" id="A0A803MPS2"/>
<evidence type="ECO:0000313" key="3">
    <source>
        <dbReference type="Proteomes" id="UP000596660"/>
    </source>
</evidence>
<evidence type="ECO:0000313" key="2">
    <source>
        <dbReference type="EnsemblPlants" id="AUR62033273-RA:cds"/>
    </source>
</evidence>
<dbReference type="Proteomes" id="UP000596660">
    <property type="component" value="Unplaced"/>
</dbReference>
<feature type="region of interest" description="Disordered" evidence="1">
    <location>
        <begin position="90"/>
        <end position="117"/>
    </location>
</feature>
<sequence length="268" mass="30022">MGHSERDFLVVADDSNEQGHGWGAWLKASPMKGKNQEGMEVRELITGKRLNFTSKTEAAYKPETVTFHHRKEKGLVEKEGDVHLIEGQCRGQSSRRDGEVGTEECEEAGTEEREEVGDGNMNTISVRRTKTCVIREEVVQEDMKVIEMEGKRGVGEEGGGVPPQFNMGKMTGERRKITSVKKRGTAKNTQKLQLRCNNDTPTRSKDEPLMKEIMGEKRKAPDEMEMDGGDAVMDEFVKKKSKTQQCTMMDVPTEKVAVVGKSPSRDQQ</sequence>
<reference evidence="2" key="1">
    <citation type="journal article" date="2017" name="Nature">
        <title>The genome of Chenopodium quinoa.</title>
        <authorList>
            <person name="Jarvis D.E."/>
            <person name="Ho Y.S."/>
            <person name="Lightfoot D.J."/>
            <person name="Schmoeckel S.M."/>
            <person name="Li B."/>
            <person name="Borm T.J.A."/>
            <person name="Ohyanagi H."/>
            <person name="Mineta K."/>
            <person name="Michell C.T."/>
            <person name="Saber N."/>
            <person name="Kharbatia N.M."/>
            <person name="Rupper R.R."/>
            <person name="Sharp A.R."/>
            <person name="Dally N."/>
            <person name="Boughton B.A."/>
            <person name="Woo Y.H."/>
            <person name="Gao G."/>
            <person name="Schijlen E.G.W.M."/>
            <person name="Guo X."/>
            <person name="Momin A.A."/>
            <person name="Negrao S."/>
            <person name="Al-Babili S."/>
            <person name="Gehring C."/>
            <person name="Roessner U."/>
            <person name="Jung C."/>
            <person name="Murphy K."/>
            <person name="Arold S.T."/>
            <person name="Gojobori T."/>
            <person name="van der Linden C.G."/>
            <person name="van Loo E.N."/>
            <person name="Jellen E.N."/>
            <person name="Maughan P.J."/>
            <person name="Tester M."/>
        </authorList>
    </citation>
    <scope>NUCLEOTIDE SEQUENCE [LARGE SCALE GENOMIC DNA]</scope>
    <source>
        <strain evidence="2">cv. PI 614886</strain>
    </source>
</reference>
<feature type="compositionally biased region" description="Acidic residues" evidence="1">
    <location>
        <begin position="100"/>
        <end position="117"/>
    </location>
</feature>
<dbReference type="EnsemblPlants" id="AUR62033273-RA">
    <property type="protein sequence ID" value="AUR62033273-RA:cds"/>
    <property type="gene ID" value="AUR62033273"/>
</dbReference>
<evidence type="ECO:0000256" key="1">
    <source>
        <dbReference type="SAM" id="MobiDB-lite"/>
    </source>
</evidence>
<reference evidence="2" key="2">
    <citation type="submission" date="2021-03" db="UniProtKB">
        <authorList>
            <consortium name="EnsemblPlants"/>
        </authorList>
    </citation>
    <scope>IDENTIFICATION</scope>
</reference>
<proteinExistence type="predicted"/>
<name>A0A803MPS2_CHEQI</name>
<accession>A0A803MPS2</accession>
<protein>
    <submittedName>
        <fullName evidence="2">Uncharacterized protein</fullName>
    </submittedName>
</protein>
<keyword evidence="3" id="KW-1185">Reference proteome</keyword>